<dbReference type="InterPro" id="IPR017850">
    <property type="entry name" value="Alkaline_phosphatase_core_sf"/>
</dbReference>
<dbReference type="GO" id="GO:0006506">
    <property type="term" value="P:GPI anchor biosynthetic process"/>
    <property type="evidence" value="ECO:0007669"/>
    <property type="project" value="UniProtKB-UniPathway"/>
</dbReference>
<gene>
    <name evidence="12" type="ORF">SteCoe_24640</name>
</gene>
<evidence type="ECO:0000256" key="2">
    <source>
        <dbReference type="ARBA" id="ARBA00004687"/>
    </source>
</evidence>
<proteinExistence type="inferred from homology"/>
<keyword evidence="5" id="KW-0808">Transferase</keyword>
<keyword evidence="4" id="KW-0337">GPI-anchor biosynthesis</keyword>
<feature type="transmembrane region" description="Helical" evidence="11">
    <location>
        <begin position="642"/>
        <end position="661"/>
    </location>
</feature>
<feature type="transmembrane region" description="Helical" evidence="11">
    <location>
        <begin position="607"/>
        <end position="630"/>
    </location>
</feature>
<evidence type="ECO:0000313" key="13">
    <source>
        <dbReference type="Proteomes" id="UP000187209"/>
    </source>
</evidence>
<dbReference type="SUPFAM" id="SSF53649">
    <property type="entry name" value="Alkaline phosphatase-like"/>
    <property type="match status" value="1"/>
</dbReference>
<reference evidence="12 13" key="1">
    <citation type="submission" date="2016-11" db="EMBL/GenBank/DDBJ databases">
        <title>The macronuclear genome of Stentor coeruleus: a giant cell with tiny introns.</title>
        <authorList>
            <person name="Slabodnick M."/>
            <person name="Ruby J.G."/>
            <person name="Reiff S.B."/>
            <person name="Swart E.C."/>
            <person name="Gosai S."/>
            <person name="Prabakaran S."/>
            <person name="Witkowska E."/>
            <person name="Larue G.E."/>
            <person name="Fisher S."/>
            <person name="Freeman R.M."/>
            <person name="Gunawardena J."/>
            <person name="Chu W."/>
            <person name="Stover N.A."/>
            <person name="Gregory B.D."/>
            <person name="Nowacki M."/>
            <person name="Derisi J."/>
            <person name="Roy S.W."/>
            <person name="Marshall W.F."/>
            <person name="Sood P."/>
        </authorList>
    </citation>
    <scope>NUCLEOTIDE SEQUENCE [LARGE SCALE GENOMIC DNA]</scope>
    <source>
        <strain evidence="12">WM001</strain>
    </source>
</reference>
<keyword evidence="8 11" id="KW-1133">Transmembrane helix</keyword>
<feature type="transmembrane region" description="Helical" evidence="11">
    <location>
        <begin position="544"/>
        <end position="563"/>
    </location>
</feature>
<dbReference type="InterPro" id="IPR037675">
    <property type="entry name" value="PIG-O_N"/>
</dbReference>
<evidence type="ECO:0000256" key="7">
    <source>
        <dbReference type="ARBA" id="ARBA00022824"/>
    </source>
</evidence>
<dbReference type="InterPro" id="IPR002591">
    <property type="entry name" value="Phosphodiest/P_Trfase"/>
</dbReference>
<feature type="transmembrane region" description="Helical" evidence="11">
    <location>
        <begin position="401"/>
        <end position="425"/>
    </location>
</feature>
<protein>
    <submittedName>
        <fullName evidence="12">Uncharacterized protein</fullName>
    </submittedName>
</protein>
<evidence type="ECO:0000256" key="1">
    <source>
        <dbReference type="ARBA" id="ARBA00004477"/>
    </source>
</evidence>
<dbReference type="Proteomes" id="UP000187209">
    <property type="component" value="Unassembled WGS sequence"/>
</dbReference>
<evidence type="ECO:0000256" key="5">
    <source>
        <dbReference type="ARBA" id="ARBA00022679"/>
    </source>
</evidence>
<keyword evidence="6 11" id="KW-0812">Transmembrane</keyword>
<dbReference type="PANTHER" id="PTHR23071">
    <property type="entry name" value="PHOSPHATIDYLINOSITOL GLYCAN"/>
    <property type="match status" value="1"/>
</dbReference>
<sequence>MGNLTHALYLIVSLLLLFAGLYEYTSGFFLTRYEIKIKATRHPLQPQAQYEKIIILLVDALRNDFVFPSDQEKVYTNKLKNVKHLLETQPEHSVIMNFISDPPTMTHLRIKSILTGALPTFIDFKDNIQSDEIQEDNIIYQLAAINKTSIFVGDTVWIELLPNSFIRTYPYNPHNVRDLDTVDAGVRKYFREEMDKDWNIMIGHMLGVDHVGHRYDANHPEMSRKLLEVNDFIGELVQNMTESTLLLVFGDHGMSESGNHGGATAEEVSSVLFAYSKKPFALPTSKRRISISQIDIVPTISLLLGSAIPLNNLGTIIPELFLNYSAIDISSFINAQQISTYLSLYDRNIKKLPDSVYETIQSYYFAIEKDFNEGKIDREKNAQFIQRAGEMCRDIWVNFDTWNMVIGAFAVVVITIAVIFSMLFYVDFTGIGWNILVSFLLVFISPAVSGVFWLGCTVKRVFRWTFDDGLGFVFAIYCVYGYSLFSDSYIVKGDQTVRFLLQGLLAYVYLKKMSYELFICSICIRISAVIDINTMTEEKTSGNLLYNDIFLSHIPLAMIIYFAKPLSKISLALVWIYWNVFEGTIQVIPKIVYLLTLLSPFIQKTRWNFVPVFIILSGSSSPIIFLCALIQMHAGSKVITQSSVFGVFLCFSCMQYFYATGHHYNIQSLIISSSFIGFDEYNLIIATILLTLNTLASYFLLLFANKLHNRNKAIQYAMIGFLVSMSCSVLNTLINRRHLRVWAIFAPKYLFEVIIFGATWMICIFLITLKREKDKGST</sequence>
<feature type="transmembrane region" description="Helical" evidence="11">
    <location>
        <begin position="466"/>
        <end position="485"/>
    </location>
</feature>
<dbReference type="AlphaFoldDB" id="A0A1R2BH17"/>
<dbReference type="InterPro" id="IPR039524">
    <property type="entry name" value="PIGO/GPI13"/>
</dbReference>
<dbReference type="Pfam" id="PF01663">
    <property type="entry name" value="Phosphodiest"/>
    <property type="match status" value="1"/>
</dbReference>
<dbReference type="EMBL" id="MPUH01000653">
    <property type="protein sequence ID" value="OMJ76077.1"/>
    <property type="molecule type" value="Genomic_DNA"/>
</dbReference>
<evidence type="ECO:0000256" key="10">
    <source>
        <dbReference type="ARBA" id="ARBA00023180"/>
    </source>
</evidence>
<feature type="transmembrane region" description="Helical" evidence="11">
    <location>
        <begin position="6"/>
        <end position="31"/>
    </location>
</feature>
<comment type="subcellular location">
    <subcellularLocation>
        <location evidence="1">Endoplasmic reticulum membrane</location>
        <topology evidence="1">Multi-pass membrane protein</topology>
    </subcellularLocation>
</comment>
<evidence type="ECO:0000256" key="6">
    <source>
        <dbReference type="ARBA" id="ARBA00022692"/>
    </source>
</evidence>
<feature type="transmembrane region" description="Helical" evidence="11">
    <location>
        <begin position="681"/>
        <end position="704"/>
    </location>
</feature>
<dbReference type="PANTHER" id="PTHR23071:SF1">
    <property type="entry name" value="GPI ETHANOLAMINE PHOSPHATE TRANSFERASE 3"/>
    <property type="match status" value="1"/>
</dbReference>
<feature type="transmembrane region" description="Helical" evidence="11">
    <location>
        <begin position="749"/>
        <end position="769"/>
    </location>
</feature>
<evidence type="ECO:0000313" key="12">
    <source>
        <dbReference type="EMBL" id="OMJ76077.1"/>
    </source>
</evidence>
<comment type="pathway">
    <text evidence="2">Glycolipid biosynthesis; glycosylphosphatidylinositol-anchor biosynthesis.</text>
</comment>
<dbReference type="OrthoDB" id="272139at2759"/>
<keyword evidence="9 11" id="KW-0472">Membrane</keyword>
<evidence type="ECO:0000256" key="9">
    <source>
        <dbReference type="ARBA" id="ARBA00023136"/>
    </source>
</evidence>
<organism evidence="12 13">
    <name type="scientific">Stentor coeruleus</name>
    <dbReference type="NCBI Taxonomy" id="5963"/>
    <lineage>
        <taxon>Eukaryota</taxon>
        <taxon>Sar</taxon>
        <taxon>Alveolata</taxon>
        <taxon>Ciliophora</taxon>
        <taxon>Postciliodesmatophora</taxon>
        <taxon>Heterotrichea</taxon>
        <taxon>Heterotrichida</taxon>
        <taxon>Stentoridae</taxon>
        <taxon>Stentor</taxon>
    </lineage>
</organism>
<dbReference type="GO" id="GO:0051377">
    <property type="term" value="F:mannose-ethanolamine phosphotransferase activity"/>
    <property type="evidence" value="ECO:0007669"/>
    <property type="project" value="InterPro"/>
</dbReference>
<dbReference type="CDD" id="cd16023">
    <property type="entry name" value="GPI_EPT_3"/>
    <property type="match status" value="1"/>
</dbReference>
<evidence type="ECO:0000256" key="4">
    <source>
        <dbReference type="ARBA" id="ARBA00022502"/>
    </source>
</evidence>
<feature type="transmembrane region" description="Helical" evidence="11">
    <location>
        <begin position="575"/>
        <end position="595"/>
    </location>
</feature>
<keyword evidence="10" id="KW-0325">Glycoprotein</keyword>
<comment type="similarity">
    <text evidence="3">Belongs to the PIGG/PIGN/PIGO family. PIGO subfamily.</text>
</comment>
<evidence type="ECO:0000256" key="8">
    <source>
        <dbReference type="ARBA" id="ARBA00022989"/>
    </source>
</evidence>
<keyword evidence="7" id="KW-0256">Endoplasmic reticulum</keyword>
<evidence type="ECO:0000256" key="3">
    <source>
        <dbReference type="ARBA" id="ARBA00008695"/>
    </source>
</evidence>
<accession>A0A1R2BH17</accession>
<keyword evidence="13" id="KW-1185">Reference proteome</keyword>
<feature type="transmembrane region" description="Helical" evidence="11">
    <location>
        <begin position="431"/>
        <end position="454"/>
    </location>
</feature>
<feature type="transmembrane region" description="Helical" evidence="11">
    <location>
        <begin position="716"/>
        <end position="734"/>
    </location>
</feature>
<dbReference type="GO" id="GO:0005789">
    <property type="term" value="C:endoplasmic reticulum membrane"/>
    <property type="evidence" value="ECO:0007669"/>
    <property type="project" value="UniProtKB-SubCell"/>
</dbReference>
<evidence type="ECO:0000256" key="11">
    <source>
        <dbReference type="SAM" id="Phobius"/>
    </source>
</evidence>
<dbReference type="Gene3D" id="3.40.720.10">
    <property type="entry name" value="Alkaline Phosphatase, subunit A"/>
    <property type="match status" value="1"/>
</dbReference>
<dbReference type="UniPathway" id="UPA00196"/>
<name>A0A1R2BH17_9CILI</name>
<comment type="caution">
    <text evidence="12">The sequence shown here is derived from an EMBL/GenBank/DDBJ whole genome shotgun (WGS) entry which is preliminary data.</text>
</comment>